<dbReference type="AlphaFoldDB" id="A0A165KWA1"/>
<accession>A0A165KWA1</accession>
<name>A0A165KWA1_9APHY</name>
<evidence type="ECO:0000313" key="1">
    <source>
        <dbReference type="EMBL" id="KZT63669.1"/>
    </source>
</evidence>
<dbReference type="EMBL" id="KV429166">
    <property type="protein sequence ID" value="KZT63669.1"/>
    <property type="molecule type" value="Genomic_DNA"/>
</dbReference>
<keyword evidence="2" id="KW-1185">Reference proteome</keyword>
<reference evidence="1 2" key="1">
    <citation type="journal article" date="2016" name="Mol. Biol. Evol.">
        <title>Comparative Genomics of Early-Diverging Mushroom-Forming Fungi Provides Insights into the Origins of Lignocellulose Decay Capabilities.</title>
        <authorList>
            <person name="Nagy L.G."/>
            <person name="Riley R."/>
            <person name="Tritt A."/>
            <person name="Adam C."/>
            <person name="Daum C."/>
            <person name="Floudas D."/>
            <person name="Sun H."/>
            <person name="Yadav J.S."/>
            <person name="Pangilinan J."/>
            <person name="Larsson K.H."/>
            <person name="Matsuura K."/>
            <person name="Barry K."/>
            <person name="Labutti K."/>
            <person name="Kuo R."/>
            <person name="Ohm R.A."/>
            <person name="Bhattacharya S.S."/>
            <person name="Shirouzu T."/>
            <person name="Yoshinaga Y."/>
            <person name="Martin F.M."/>
            <person name="Grigoriev I.V."/>
            <person name="Hibbett D.S."/>
        </authorList>
    </citation>
    <scope>NUCLEOTIDE SEQUENCE [LARGE SCALE GENOMIC DNA]</scope>
    <source>
        <strain evidence="1 2">L-15889</strain>
    </source>
</reference>
<sequence>MATTIHALSSAQSLAHRARIASIISSLRPSRFRTPMCNLQAHRIPTLWSLYRGLLRDAPSDDVRWRIRRQFRRQMQVRKASTVKVLLQRHHKLREAFAAAKAGDAHMQAVVQRYARMVTFRRKKARNMRMFNEMLAWRHRLANRSILTGAFRRPTLYHGPLPEMKPWPMHIARLIAKRRKLRVIRIERALANRALQDDIARECDFERTLGDAVARDGVAFHADFAENEGQWLEHLVKHERDLQAALRLDEQRARRPWPAALIEQILKARRDKIANKTRELQRERAGLVLRRTIRRRAQGPPAHILARMTEEERHMDKAARSISEVGYVAMVKRRMGRKLKDPEGWKVEFGRPEEQARLDREASLIAAENERRRMVADELLRL</sequence>
<dbReference type="Proteomes" id="UP000076727">
    <property type="component" value="Unassembled WGS sequence"/>
</dbReference>
<gene>
    <name evidence="1" type="ORF">DAEQUDRAFT_699831</name>
</gene>
<proteinExistence type="predicted"/>
<protein>
    <submittedName>
        <fullName evidence="1">Uncharacterized protein</fullName>
    </submittedName>
</protein>
<dbReference type="STRING" id="1314783.A0A165KWA1"/>
<organism evidence="1 2">
    <name type="scientific">Daedalea quercina L-15889</name>
    <dbReference type="NCBI Taxonomy" id="1314783"/>
    <lineage>
        <taxon>Eukaryota</taxon>
        <taxon>Fungi</taxon>
        <taxon>Dikarya</taxon>
        <taxon>Basidiomycota</taxon>
        <taxon>Agaricomycotina</taxon>
        <taxon>Agaricomycetes</taxon>
        <taxon>Polyporales</taxon>
        <taxon>Fomitopsis</taxon>
    </lineage>
</organism>
<evidence type="ECO:0000313" key="2">
    <source>
        <dbReference type="Proteomes" id="UP000076727"/>
    </source>
</evidence>
<dbReference type="OrthoDB" id="2571149at2759"/>